<name>A0ABR1ARR9_POLSC</name>
<dbReference type="InterPro" id="IPR051133">
    <property type="entry name" value="Adapter_Engulfment-Domain"/>
</dbReference>
<dbReference type="SUPFAM" id="SSF50729">
    <property type="entry name" value="PH domain-like"/>
    <property type="match status" value="1"/>
</dbReference>
<dbReference type="InterPro" id="IPR011993">
    <property type="entry name" value="PH-like_dom_sf"/>
</dbReference>
<dbReference type="PROSITE" id="PS01179">
    <property type="entry name" value="PID"/>
    <property type="match status" value="1"/>
</dbReference>
<comment type="caution">
    <text evidence="2">The sequence shown here is derived from an EMBL/GenBank/DDBJ whole genome shotgun (WGS) entry which is preliminary data.</text>
</comment>
<dbReference type="CDD" id="cd13159">
    <property type="entry name" value="PTB_LDLRAP-mammal-like"/>
    <property type="match status" value="1"/>
</dbReference>
<evidence type="ECO:0000259" key="1">
    <source>
        <dbReference type="PROSITE" id="PS01179"/>
    </source>
</evidence>
<dbReference type="PANTHER" id="PTHR11232:SF74">
    <property type="entry name" value="PTB DOMAIN-CONTAINING ADAPTER PROTEIN CED-6-LIKE PROTEIN"/>
    <property type="match status" value="1"/>
</dbReference>
<dbReference type="PANTHER" id="PTHR11232">
    <property type="entry name" value="PHOSPHOTYROSINE INTERACTION DOMAIN-CONTAINING FAMILY MEMBER"/>
    <property type="match status" value="1"/>
</dbReference>
<feature type="domain" description="PID" evidence="1">
    <location>
        <begin position="29"/>
        <end position="152"/>
    </location>
</feature>
<accession>A0ABR1ARR9</accession>
<dbReference type="SMART" id="SM00462">
    <property type="entry name" value="PTB"/>
    <property type="match status" value="1"/>
</dbReference>
<proteinExistence type="predicted"/>
<dbReference type="Pfam" id="PF00640">
    <property type="entry name" value="PID"/>
    <property type="match status" value="1"/>
</dbReference>
<keyword evidence="3" id="KW-1185">Reference proteome</keyword>
<sequence>MSGKELYDERTLAGAFDSEPITDTSLDEVMFRAKYLGSTLVEKPSSEEATAEAIKTILSMAKAGGRKLQRVAVSLSLNGIKVVDIPTEEIHLDVSIYSISYCSADAAHSQVFAFIATNANETLECHAFLCRKRKMAQIMSLTLARVFRTAYDLIADDFQDSSKFIIQEKKVEKDLPNEILRNEDRFEKVETALLIDFNSDLSQTRLNRWECFDESTPDKLNYGRLWDNNKNAQMDAFTGSNHFHSLLGNARWEDSRTDLLCS</sequence>
<evidence type="ECO:0000313" key="3">
    <source>
        <dbReference type="Proteomes" id="UP001359485"/>
    </source>
</evidence>
<dbReference type="InterPro" id="IPR006020">
    <property type="entry name" value="PTB/PI_dom"/>
</dbReference>
<organism evidence="2 3">
    <name type="scientific">Polyplax serrata</name>
    <name type="common">Common mouse louse</name>
    <dbReference type="NCBI Taxonomy" id="468196"/>
    <lineage>
        <taxon>Eukaryota</taxon>
        <taxon>Metazoa</taxon>
        <taxon>Ecdysozoa</taxon>
        <taxon>Arthropoda</taxon>
        <taxon>Hexapoda</taxon>
        <taxon>Insecta</taxon>
        <taxon>Pterygota</taxon>
        <taxon>Neoptera</taxon>
        <taxon>Paraneoptera</taxon>
        <taxon>Psocodea</taxon>
        <taxon>Troctomorpha</taxon>
        <taxon>Phthiraptera</taxon>
        <taxon>Anoplura</taxon>
        <taxon>Polyplacidae</taxon>
        <taxon>Polyplax</taxon>
    </lineage>
</organism>
<dbReference type="EMBL" id="JAWJWF010000045">
    <property type="protein sequence ID" value="KAK6626638.1"/>
    <property type="molecule type" value="Genomic_DNA"/>
</dbReference>
<dbReference type="Gene3D" id="2.30.29.30">
    <property type="entry name" value="Pleckstrin-homology domain (PH domain)/Phosphotyrosine-binding domain (PTB)"/>
    <property type="match status" value="1"/>
</dbReference>
<gene>
    <name evidence="2" type="ORF">RUM44_009114</name>
</gene>
<reference evidence="2 3" key="1">
    <citation type="submission" date="2023-09" db="EMBL/GenBank/DDBJ databases">
        <title>Genomes of two closely related lineages of the louse Polyplax serrata with different host specificities.</title>
        <authorList>
            <person name="Martinu J."/>
            <person name="Tarabai H."/>
            <person name="Stefka J."/>
            <person name="Hypsa V."/>
        </authorList>
    </citation>
    <scope>NUCLEOTIDE SEQUENCE [LARGE SCALE GENOMIC DNA]</scope>
    <source>
        <strain evidence="2">98ZLc_SE</strain>
    </source>
</reference>
<dbReference type="Proteomes" id="UP001359485">
    <property type="component" value="Unassembled WGS sequence"/>
</dbReference>
<protein>
    <recommendedName>
        <fullName evidence="1">PID domain-containing protein</fullName>
    </recommendedName>
</protein>
<evidence type="ECO:0000313" key="2">
    <source>
        <dbReference type="EMBL" id="KAK6626638.1"/>
    </source>
</evidence>